<dbReference type="EMBL" id="JAHHIF010000036">
    <property type="protein sequence ID" value="MBW4547144.1"/>
    <property type="molecule type" value="Genomic_DNA"/>
</dbReference>
<protein>
    <submittedName>
        <fullName evidence="2">Uncharacterized protein</fullName>
    </submittedName>
</protein>
<dbReference type="AlphaFoldDB" id="A0A951PPU6"/>
<reference evidence="2" key="2">
    <citation type="journal article" date="2022" name="Microbiol. Resour. Announc.">
        <title>Metagenome Sequencing to Explore Phylogenomics of Terrestrial Cyanobacteria.</title>
        <authorList>
            <person name="Ward R.D."/>
            <person name="Stajich J.E."/>
            <person name="Johansen J.R."/>
            <person name="Huntemann M."/>
            <person name="Clum A."/>
            <person name="Foster B."/>
            <person name="Foster B."/>
            <person name="Roux S."/>
            <person name="Palaniappan K."/>
            <person name="Varghese N."/>
            <person name="Mukherjee S."/>
            <person name="Reddy T.B.K."/>
            <person name="Daum C."/>
            <person name="Copeland A."/>
            <person name="Chen I.A."/>
            <person name="Ivanova N.N."/>
            <person name="Kyrpides N.C."/>
            <person name="Shapiro N."/>
            <person name="Eloe-Fadrosh E.A."/>
            <person name="Pietrasiak N."/>
        </authorList>
    </citation>
    <scope>NUCLEOTIDE SEQUENCE</scope>
    <source>
        <strain evidence="2">CPER-KK1</strain>
    </source>
</reference>
<comment type="caution">
    <text evidence="2">The sequence shown here is derived from an EMBL/GenBank/DDBJ whole genome shotgun (WGS) entry which is preliminary data.</text>
</comment>
<gene>
    <name evidence="2" type="ORF">KME25_22300</name>
</gene>
<evidence type="ECO:0000256" key="1">
    <source>
        <dbReference type="SAM" id="MobiDB-lite"/>
    </source>
</evidence>
<proteinExistence type="predicted"/>
<sequence>MPPKKQNRKKLDLTHLAGLSTPVTPEPDKVNQELSDSSAQDSSETADDASNRLLVKSENIEQSVPQDSEATTEESATAKPEVEPSSHEDVELSDRRQEIKKPQRLEYKSSKMLSCVTNTNGEVFKPGDRILAKSPWGARVPVEIKTVYQDSEGNTWAHYLPNEEQLPSGWSWLGGCTRATLLLKA</sequence>
<evidence type="ECO:0000313" key="3">
    <source>
        <dbReference type="Proteomes" id="UP000753908"/>
    </source>
</evidence>
<dbReference type="Proteomes" id="UP000753908">
    <property type="component" value="Unassembled WGS sequence"/>
</dbReference>
<name>A0A951PPU6_9CYAN</name>
<feature type="compositionally biased region" description="Polar residues" evidence="1">
    <location>
        <begin position="32"/>
        <end position="43"/>
    </location>
</feature>
<organism evidence="2 3">
    <name type="scientific">Symplocastrum torsivum CPER-KK1</name>
    <dbReference type="NCBI Taxonomy" id="450513"/>
    <lineage>
        <taxon>Bacteria</taxon>
        <taxon>Bacillati</taxon>
        <taxon>Cyanobacteriota</taxon>
        <taxon>Cyanophyceae</taxon>
        <taxon>Oscillatoriophycideae</taxon>
        <taxon>Oscillatoriales</taxon>
        <taxon>Microcoleaceae</taxon>
        <taxon>Symplocastrum</taxon>
    </lineage>
</organism>
<evidence type="ECO:0000313" key="2">
    <source>
        <dbReference type="EMBL" id="MBW4547144.1"/>
    </source>
</evidence>
<feature type="compositionally biased region" description="Polar residues" evidence="1">
    <location>
        <begin position="60"/>
        <end position="75"/>
    </location>
</feature>
<reference evidence="2" key="1">
    <citation type="submission" date="2021-05" db="EMBL/GenBank/DDBJ databases">
        <authorList>
            <person name="Pietrasiak N."/>
            <person name="Ward R."/>
            <person name="Stajich J.E."/>
            <person name="Kurbessoian T."/>
        </authorList>
    </citation>
    <scope>NUCLEOTIDE SEQUENCE</scope>
    <source>
        <strain evidence="2">CPER-KK1</strain>
    </source>
</reference>
<feature type="compositionally biased region" description="Basic and acidic residues" evidence="1">
    <location>
        <begin position="80"/>
        <end position="104"/>
    </location>
</feature>
<feature type="region of interest" description="Disordered" evidence="1">
    <location>
        <begin position="1"/>
        <end position="104"/>
    </location>
</feature>
<accession>A0A951PPU6</accession>